<organism evidence="2 3">
    <name type="scientific">Ilex paraguariensis</name>
    <name type="common">yerba mate</name>
    <dbReference type="NCBI Taxonomy" id="185542"/>
    <lineage>
        <taxon>Eukaryota</taxon>
        <taxon>Viridiplantae</taxon>
        <taxon>Streptophyta</taxon>
        <taxon>Embryophyta</taxon>
        <taxon>Tracheophyta</taxon>
        <taxon>Spermatophyta</taxon>
        <taxon>Magnoliopsida</taxon>
        <taxon>eudicotyledons</taxon>
        <taxon>Gunneridae</taxon>
        <taxon>Pentapetalae</taxon>
        <taxon>asterids</taxon>
        <taxon>campanulids</taxon>
        <taxon>Aquifoliales</taxon>
        <taxon>Aquifoliaceae</taxon>
        <taxon>Ilex</taxon>
    </lineage>
</organism>
<sequence length="129" mass="14086">MEEVLHCVLCISQAMEGLIPHPTEAAKKKREFREEYLDKKAAFTKKWYKRKGKHNDEAQVTPILEELGFTGGGGDANGEGGASDGGDVYVFDSGDVQMGIKVLEGGSTSKGSISSDKRTTRQLHRVERG</sequence>
<protein>
    <submittedName>
        <fullName evidence="2">Uncharacterized protein</fullName>
    </submittedName>
</protein>
<reference evidence="2 3" key="1">
    <citation type="submission" date="2024-02" db="EMBL/GenBank/DDBJ databases">
        <authorList>
            <person name="Vignale AGUSTIN F."/>
            <person name="Sosa J E."/>
            <person name="Modenutti C."/>
        </authorList>
    </citation>
    <scope>NUCLEOTIDE SEQUENCE [LARGE SCALE GENOMIC DNA]</scope>
</reference>
<dbReference type="AlphaFoldDB" id="A0ABC8RN40"/>
<feature type="compositionally biased region" description="Basic and acidic residues" evidence="1">
    <location>
        <begin position="115"/>
        <end position="129"/>
    </location>
</feature>
<keyword evidence="3" id="KW-1185">Reference proteome</keyword>
<evidence type="ECO:0000313" key="2">
    <source>
        <dbReference type="EMBL" id="CAK9145960.1"/>
    </source>
</evidence>
<name>A0ABC8RN40_9AQUA</name>
<accession>A0ABC8RN40</accession>
<dbReference type="EMBL" id="CAUOFW020001517">
    <property type="protein sequence ID" value="CAK9145960.1"/>
    <property type="molecule type" value="Genomic_DNA"/>
</dbReference>
<comment type="caution">
    <text evidence="2">The sequence shown here is derived from an EMBL/GenBank/DDBJ whole genome shotgun (WGS) entry which is preliminary data.</text>
</comment>
<dbReference type="Proteomes" id="UP001642360">
    <property type="component" value="Unassembled WGS sequence"/>
</dbReference>
<feature type="region of interest" description="Disordered" evidence="1">
    <location>
        <begin position="104"/>
        <end position="129"/>
    </location>
</feature>
<evidence type="ECO:0000313" key="3">
    <source>
        <dbReference type="Proteomes" id="UP001642360"/>
    </source>
</evidence>
<proteinExistence type="predicted"/>
<gene>
    <name evidence="2" type="ORF">ILEXP_LOCUS13776</name>
</gene>
<evidence type="ECO:0000256" key="1">
    <source>
        <dbReference type="SAM" id="MobiDB-lite"/>
    </source>
</evidence>